<keyword evidence="3" id="KW-1185">Reference proteome</keyword>
<feature type="compositionally biased region" description="Low complexity" evidence="1">
    <location>
        <begin position="27"/>
        <end position="36"/>
    </location>
</feature>
<sequence length="78" mass="8852">MQDRFVNDPSQMIMPDADHISGLVDPSQQSSLSQSRLQRHDFMGSANTTSLPVNNVFSRQMKPTQTQYQNPDAPSRRM</sequence>
<protein>
    <submittedName>
        <fullName evidence="2">Uncharacterized protein</fullName>
    </submittedName>
</protein>
<dbReference type="EMBL" id="RRYP01000123">
    <property type="protein sequence ID" value="TNV87961.1"/>
    <property type="molecule type" value="Genomic_DNA"/>
</dbReference>
<dbReference type="Proteomes" id="UP000785679">
    <property type="component" value="Unassembled WGS sequence"/>
</dbReference>
<accession>A0A8J8P5T7</accession>
<dbReference type="AlphaFoldDB" id="A0A8J8P5T7"/>
<evidence type="ECO:0000313" key="2">
    <source>
        <dbReference type="EMBL" id="TNV87961.1"/>
    </source>
</evidence>
<feature type="compositionally biased region" description="Polar residues" evidence="1">
    <location>
        <begin position="45"/>
        <end position="72"/>
    </location>
</feature>
<name>A0A8J8P5T7_HALGN</name>
<evidence type="ECO:0000256" key="1">
    <source>
        <dbReference type="SAM" id="MobiDB-lite"/>
    </source>
</evidence>
<reference evidence="2" key="1">
    <citation type="submission" date="2019-06" db="EMBL/GenBank/DDBJ databases">
        <authorList>
            <person name="Zheng W."/>
        </authorList>
    </citation>
    <scope>NUCLEOTIDE SEQUENCE</scope>
    <source>
        <strain evidence="2">QDHG01</strain>
    </source>
</reference>
<gene>
    <name evidence="2" type="ORF">FGO68_gene13592</name>
</gene>
<proteinExistence type="predicted"/>
<evidence type="ECO:0000313" key="3">
    <source>
        <dbReference type="Proteomes" id="UP000785679"/>
    </source>
</evidence>
<comment type="caution">
    <text evidence="2">The sequence shown here is derived from an EMBL/GenBank/DDBJ whole genome shotgun (WGS) entry which is preliminary data.</text>
</comment>
<feature type="region of interest" description="Disordered" evidence="1">
    <location>
        <begin position="1"/>
        <end position="78"/>
    </location>
</feature>
<organism evidence="2 3">
    <name type="scientific">Halteria grandinella</name>
    <dbReference type="NCBI Taxonomy" id="5974"/>
    <lineage>
        <taxon>Eukaryota</taxon>
        <taxon>Sar</taxon>
        <taxon>Alveolata</taxon>
        <taxon>Ciliophora</taxon>
        <taxon>Intramacronucleata</taxon>
        <taxon>Spirotrichea</taxon>
        <taxon>Stichotrichia</taxon>
        <taxon>Sporadotrichida</taxon>
        <taxon>Halteriidae</taxon>
        <taxon>Halteria</taxon>
    </lineage>
</organism>